<evidence type="ECO:0000256" key="1">
    <source>
        <dbReference type="ARBA" id="ARBA00005525"/>
    </source>
</evidence>
<dbReference type="HAMAP" id="MF_01925">
    <property type="entry name" value="P5C_reductase"/>
    <property type="match status" value="1"/>
</dbReference>
<evidence type="ECO:0000256" key="6">
    <source>
        <dbReference type="NCBIfam" id="TIGR00112"/>
    </source>
</evidence>
<dbReference type="SUPFAM" id="SSF51735">
    <property type="entry name" value="NAD(P)-binding Rossmann-fold domains"/>
    <property type="match status" value="1"/>
</dbReference>
<keyword evidence="5" id="KW-0963">Cytoplasm</keyword>
<feature type="domain" description="Pyrroline-5-carboxylate reductase dimerisation" evidence="10">
    <location>
        <begin position="180"/>
        <end position="282"/>
    </location>
</feature>
<keyword evidence="8" id="KW-0812">Transmembrane</keyword>
<dbReference type="InterPro" id="IPR036291">
    <property type="entry name" value="NAD(P)-bd_dom_sf"/>
</dbReference>
<dbReference type="InterPro" id="IPR028939">
    <property type="entry name" value="P5C_Rdtase_cat_N"/>
</dbReference>
<gene>
    <name evidence="5" type="primary">proC</name>
    <name evidence="11" type="ORF">CUN50_02130</name>
</gene>
<keyword evidence="5" id="KW-0028">Amino-acid biosynthesis</keyword>
<evidence type="ECO:0000256" key="7">
    <source>
        <dbReference type="PIRSR" id="PIRSR000193-1"/>
    </source>
</evidence>
<comment type="similarity">
    <text evidence="1 5">Belongs to the pyrroline-5-carboxylate reductase family.</text>
</comment>
<evidence type="ECO:0000256" key="5">
    <source>
        <dbReference type="HAMAP-Rule" id="MF_01925"/>
    </source>
</evidence>
<proteinExistence type="inferred from homology"/>
<evidence type="ECO:0000259" key="10">
    <source>
        <dbReference type="Pfam" id="PF14748"/>
    </source>
</evidence>
<feature type="domain" description="Pyrroline-5-carboxylate reductase catalytic N-terminal" evidence="9">
    <location>
        <begin position="24"/>
        <end position="117"/>
    </location>
</feature>
<keyword evidence="5" id="KW-0641">Proline biosynthesis</keyword>
<keyword evidence="3 5" id="KW-0560">Oxidoreductase</keyword>
<comment type="caution">
    <text evidence="11">The sequence shown here is derived from an EMBL/GenBank/DDBJ whole genome shotgun (WGS) entry which is preliminary data.</text>
</comment>
<evidence type="ECO:0000259" key="9">
    <source>
        <dbReference type="Pfam" id="PF03807"/>
    </source>
</evidence>
<dbReference type="InterPro" id="IPR000304">
    <property type="entry name" value="Pyrroline-COOH_reductase"/>
</dbReference>
<dbReference type="EMBL" id="PGTL01000006">
    <property type="protein sequence ID" value="PJF42939.1"/>
    <property type="molecule type" value="Genomic_DNA"/>
</dbReference>
<dbReference type="PANTHER" id="PTHR11645:SF66">
    <property type="entry name" value="PYRROLINE-5-CARBOXYLATE REDUCTASE"/>
    <property type="match status" value="1"/>
</dbReference>
<reference evidence="11 12" key="1">
    <citation type="submission" date="2017-11" db="EMBL/GenBank/DDBJ databases">
        <title>Evolution of Phototrophy in the Chloroflexi Phylum Driven by Horizontal Gene Transfer.</title>
        <authorList>
            <person name="Ward L.M."/>
            <person name="Hemp J."/>
            <person name="Shih P.M."/>
            <person name="Mcglynn S.E."/>
            <person name="Fischer W."/>
        </authorList>
    </citation>
    <scope>NUCLEOTIDE SEQUENCE [LARGE SCALE GENOMIC DNA]</scope>
    <source>
        <strain evidence="11">CP1_1M</strain>
    </source>
</reference>
<feature type="binding site" evidence="7">
    <location>
        <position position="75"/>
    </location>
    <ligand>
        <name>NADPH</name>
        <dbReference type="ChEBI" id="CHEBI:57783"/>
    </ligand>
</feature>
<dbReference type="Gene3D" id="3.40.50.720">
    <property type="entry name" value="NAD(P)-binding Rossmann-like Domain"/>
    <property type="match status" value="1"/>
</dbReference>
<name>A0A2M8PZG6_9CHLR</name>
<keyword evidence="8" id="KW-0472">Membrane</keyword>
<evidence type="ECO:0000313" key="11">
    <source>
        <dbReference type="EMBL" id="PJF42939.1"/>
    </source>
</evidence>
<dbReference type="InterPro" id="IPR008927">
    <property type="entry name" value="6-PGluconate_DH-like_C_sf"/>
</dbReference>
<dbReference type="AlphaFoldDB" id="A0A2M8PZG6"/>
<dbReference type="SUPFAM" id="SSF48179">
    <property type="entry name" value="6-phosphogluconate dehydrogenase C-terminal domain-like"/>
    <property type="match status" value="1"/>
</dbReference>
<evidence type="ECO:0000256" key="4">
    <source>
        <dbReference type="ARBA" id="ARBA00058118"/>
    </source>
</evidence>
<dbReference type="GO" id="GO:0005737">
    <property type="term" value="C:cytoplasm"/>
    <property type="evidence" value="ECO:0007669"/>
    <property type="project" value="UniProtKB-SubCell"/>
</dbReference>
<dbReference type="UniPathway" id="UPA00098">
    <property type="reaction ID" value="UER00361"/>
</dbReference>
<sequence length="307" mass="33019">MTRRECVSNPNGVEANRFNGLITAFIGSGVMAEAMIGGLLSKEIMRPAQIIAADPLQDRCEVLKARFGIQATTHNREAVRAADILILSVKPQVLDRVLVDIGELGSLPKLVISIIAGATIAQISEGLGNPNVVRSMPNTPARIGQGITVWTATESVPEARREQARAILASFGQEVFVEDEHYLDMATALSGTGPAYVFLFMEALIDAGVHLGFPRRIAEQLVIQTMRGSVEYAAQSHEHPAALRNQVTSPGGTSAEAIYHLEKGGLRTVLSRAVWAAYQRSVALGAGKKVAHEPRVTRNPDVLEGDR</sequence>
<dbReference type="Pfam" id="PF03807">
    <property type="entry name" value="F420_oxidored"/>
    <property type="match status" value="1"/>
</dbReference>
<comment type="function">
    <text evidence="4 5">Catalyzes the reduction of 1-pyrroline-5-carboxylate (PCA) to L-proline.</text>
</comment>
<keyword evidence="8" id="KW-1133">Transmembrane helix</keyword>
<dbReference type="GO" id="GO:0004735">
    <property type="term" value="F:pyrroline-5-carboxylate reductase activity"/>
    <property type="evidence" value="ECO:0007669"/>
    <property type="project" value="UniProtKB-UniRule"/>
</dbReference>
<dbReference type="InterPro" id="IPR029036">
    <property type="entry name" value="P5CR_dimer"/>
</dbReference>
<dbReference type="Pfam" id="PF14748">
    <property type="entry name" value="P5CR_dimer"/>
    <property type="match status" value="1"/>
</dbReference>
<evidence type="ECO:0000256" key="3">
    <source>
        <dbReference type="ARBA" id="ARBA00023002"/>
    </source>
</evidence>
<comment type="subcellular location">
    <subcellularLocation>
        <location evidence="5">Cytoplasm</location>
    </subcellularLocation>
</comment>
<evidence type="ECO:0000256" key="2">
    <source>
        <dbReference type="ARBA" id="ARBA00022857"/>
    </source>
</evidence>
<evidence type="ECO:0000313" key="12">
    <source>
        <dbReference type="Proteomes" id="UP000228947"/>
    </source>
</evidence>
<accession>A0A2M8PZG6</accession>
<dbReference type="PIRSF" id="PIRSF000193">
    <property type="entry name" value="Pyrrol-5-carb_rd"/>
    <property type="match status" value="1"/>
</dbReference>
<dbReference type="EC" id="1.5.1.2" evidence="5 6"/>
<comment type="pathway">
    <text evidence="5">Amino-acid biosynthesis; L-proline biosynthesis; L-proline from L-glutamate 5-semialdehyde: step 1/1.</text>
</comment>
<protein>
    <recommendedName>
        <fullName evidence="5 6">Pyrroline-5-carboxylate reductase</fullName>
        <shortName evidence="5">P5C reductase</shortName>
        <shortName evidence="5">P5CR</shortName>
        <ecNumber evidence="5 6">1.5.1.2</ecNumber>
    </recommendedName>
    <alternativeName>
        <fullName evidence="5">PCA reductase</fullName>
    </alternativeName>
</protein>
<dbReference type="GO" id="GO:0055129">
    <property type="term" value="P:L-proline biosynthetic process"/>
    <property type="evidence" value="ECO:0007669"/>
    <property type="project" value="UniProtKB-UniRule"/>
</dbReference>
<dbReference type="Proteomes" id="UP000228947">
    <property type="component" value="Unassembled WGS sequence"/>
</dbReference>
<dbReference type="Gene3D" id="1.10.3730.10">
    <property type="entry name" value="ProC C-terminal domain-like"/>
    <property type="match status" value="1"/>
</dbReference>
<feature type="binding site" evidence="7">
    <location>
        <begin position="26"/>
        <end position="31"/>
    </location>
    <ligand>
        <name>NADP(+)</name>
        <dbReference type="ChEBI" id="CHEBI:58349"/>
    </ligand>
</feature>
<dbReference type="NCBIfam" id="TIGR00112">
    <property type="entry name" value="proC"/>
    <property type="match status" value="1"/>
</dbReference>
<evidence type="ECO:0000256" key="8">
    <source>
        <dbReference type="SAM" id="Phobius"/>
    </source>
</evidence>
<feature type="transmembrane region" description="Helical" evidence="8">
    <location>
        <begin position="20"/>
        <end position="40"/>
    </location>
</feature>
<keyword evidence="2 5" id="KW-0521">NADP</keyword>
<dbReference type="FunFam" id="1.10.3730.10:FF:000001">
    <property type="entry name" value="Pyrroline-5-carboxylate reductase"/>
    <property type="match status" value="1"/>
</dbReference>
<comment type="catalytic activity">
    <reaction evidence="5">
        <text>L-proline + NAD(+) = (S)-1-pyrroline-5-carboxylate + NADH + 2 H(+)</text>
        <dbReference type="Rhea" id="RHEA:14105"/>
        <dbReference type="ChEBI" id="CHEBI:15378"/>
        <dbReference type="ChEBI" id="CHEBI:17388"/>
        <dbReference type="ChEBI" id="CHEBI:57540"/>
        <dbReference type="ChEBI" id="CHEBI:57945"/>
        <dbReference type="ChEBI" id="CHEBI:60039"/>
        <dbReference type="EC" id="1.5.1.2"/>
    </reaction>
</comment>
<organism evidence="11 12">
    <name type="scientific">Candidatus Thermofonsia Clade 1 bacterium</name>
    <dbReference type="NCBI Taxonomy" id="2364210"/>
    <lineage>
        <taxon>Bacteria</taxon>
        <taxon>Bacillati</taxon>
        <taxon>Chloroflexota</taxon>
        <taxon>Candidatus Thermofontia</taxon>
        <taxon>Candidatus Thermofonsia Clade 1</taxon>
    </lineage>
</organism>
<comment type="catalytic activity">
    <reaction evidence="5">
        <text>L-proline + NADP(+) = (S)-1-pyrroline-5-carboxylate + NADPH + 2 H(+)</text>
        <dbReference type="Rhea" id="RHEA:14109"/>
        <dbReference type="ChEBI" id="CHEBI:15378"/>
        <dbReference type="ChEBI" id="CHEBI:17388"/>
        <dbReference type="ChEBI" id="CHEBI:57783"/>
        <dbReference type="ChEBI" id="CHEBI:58349"/>
        <dbReference type="ChEBI" id="CHEBI:60039"/>
        <dbReference type="EC" id="1.5.1.2"/>
    </reaction>
</comment>
<dbReference type="PANTHER" id="PTHR11645">
    <property type="entry name" value="PYRROLINE-5-CARBOXYLATE REDUCTASE"/>
    <property type="match status" value="1"/>
</dbReference>